<organism evidence="1 2">
    <name type="scientific">Limnochorda pilosa</name>
    <dbReference type="NCBI Taxonomy" id="1555112"/>
    <lineage>
        <taxon>Bacteria</taxon>
        <taxon>Bacillati</taxon>
        <taxon>Bacillota</taxon>
        <taxon>Limnochordia</taxon>
        <taxon>Limnochordales</taxon>
        <taxon>Limnochordaceae</taxon>
        <taxon>Limnochorda</taxon>
    </lineage>
</organism>
<protein>
    <submittedName>
        <fullName evidence="1">Uncharacterized protein</fullName>
    </submittedName>
</protein>
<dbReference type="KEGG" id="lpil:LIP_1458"/>
<evidence type="ECO:0000313" key="1">
    <source>
        <dbReference type="EMBL" id="BAS27307.1"/>
    </source>
</evidence>
<sequence length="61" mass="6995">MGEPELPVADRLLASCTRRDPSHSHAAWGRNLVYYSVRSHALAGEPYAYRWRDMAQPSRHT</sequence>
<keyword evidence="2" id="KW-1185">Reference proteome</keyword>
<proteinExistence type="predicted"/>
<dbReference type="EMBL" id="AP014924">
    <property type="protein sequence ID" value="BAS27307.1"/>
    <property type="molecule type" value="Genomic_DNA"/>
</dbReference>
<dbReference type="AlphaFoldDB" id="A0A0K2SJX2"/>
<dbReference type="Proteomes" id="UP000065807">
    <property type="component" value="Chromosome"/>
</dbReference>
<gene>
    <name evidence="1" type="ORF">LIP_1458</name>
</gene>
<accession>A0A0K2SJX2</accession>
<reference evidence="2" key="1">
    <citation type="submission" date="2015-07" db="EMBL/GenBank/DDBJ databases">
        <title>Complete genome sequence and phylogenetic analysis of Limnochorda pilosa.</title>
        <authorList>
            <person name="Watanabe M."/>
            <person name="Kojima H."/>
            <person name="Fukui M."/>
        </authorList>
    </citation>
    <scope>NUCLEOTIDE SEQUENCE [LARGE SCALE GENOMIC DNA]</scope>
    <source>
        <strain evidence="2">HC45</strain>
    </source>
</reference>
<reference evidence="2" key="2">
    <citation type="journal article" date="2016" name="Int. J. Syst. Evol. Microbiol.">
        <title>Complete genome sequence and cell structure of Limnochorda pilosa, a Gram-negative spore-former within the phylum Firmicutes.</title>
        <authorList>
            <person name="Watanabe M."/>
            <person name="Kojima H."/>
            <person name="Fukui M."/>
        </authorList>
    </citation>
    <scope>NUCLEOTIDE SEQUENCE [LARGE SCALE GENOMIC DNA]</scope>
    <source>
        <strain evidence="2">HC45</strain>
    </source>
</reference>
<dbReference type="STRING" id="1555112.LIP_1458"/>
<evidence type="ECO:0000313" key="2">
    <source>
        <dbReference type="Proteomes" id="UP000065807"/>
    </source>
</evidence>
<name>A0A0K2SJX2_LIMPI</name>